<dbReference type="AlphaFoldDB" id="A0A3M7QMH3"/>
<reference evidence="1 2" key="1">
    <citation type="journal article" date="2018" name="Sci. Rep.">
        <title>Genomic signatures of local adaptation to the degree of environmental predictability in rotifers.</title>
        <authorList>
            <person name="Franch-Gras L."/>
            <person name="Hahn C."/>
            <person name="Garcia-Roger E.M."/>
            <person name="Carmona M.J."/>
            <person name="Serra M."/>
            <person name="Gomez A."/>
        </authorList>
    </citation>
    <scope>NUCLEOTIDE SEQUENCE [LARGE SCALE GENOMIC DNA]</scope>
    <source>
        <strain evidence="1">HYR1</strain>
    </source>
</reference>
<dbReference type="Proteomes" id="UP000276133">
    <property type="component" value="Unassembled WGS sequence"/>
</dbReference>
<accession>A0A3M7QMH3</accession>
<keyword evidence="2" id="KW-1185">Reference proteome</keyword>
<organism evidence="1 2">
    <name type="scientific">Brachionus plicatilis</name>
    <name type="common">Marine rotifer</name>
    <name type="synonym">Brachionus muelleri</name>
    <dbReference type="NCBI Taxonomy" id="10195"/>
    <lineage>
        <taxon>Eukaryota</taxon>
        <taxon>Metazoa</taxon>
        <taxon>Spiralia</taxon>
        <taxon>Gnathifera</taxon>
        <taxon>Rotifera</taxon>
        <taxon>Eurotatoria</taxon>
        <taxon>Monogononta</taxon>
        <taxon>Pseudotrocha</taxon>
        <taxon>Ploima</taxon>
        <taxon>Brachionidae</taxon>
        <taxon>Brachionus</taxon>
    </lineage>
</organism>
<evidence type="ECO:0000313" key="1">
    <source>
        <dbReference type="EMBL" id="RNA12637.1"/>
    </source>
</evidence>
<gene>
    <name evidence="1" type="ORF">BpHYR1_018269</name>
</gene>
<comment type="caution">
    <text evidence="1">The sequence shown here is derived from an EMBL/GenBank/DDBJ whole genome shotgun (WGS) entry which is preliminary data.</text>
</comment>
<dbReference type="EMBL" id="REGN01005648">
    <property type="protein sequence ID" value="RNA12637.1"/>
    <property type="molecule type" value="Genomic_DNA"/>
</dbReference>
<protein>
    <submittedName>
        <fullName evidence="1">Uncharacterized protein</fullName>
    </submittedName>
</protein>
<proteinExistence type="predicted"/>
<evidence type="ECO:0000313" key="2">
    <source>
        <dbReference type="Proteomes" id="UP000276133"/>
    </source>
</evidence>
<name>A0A3M7QMH3_BRAPC</name>
<sequence length="77" mass="8974">MESKIDKKAFFDMNLNAKKYKPISFSNMGLNWGFNRVLGVLGLLLSILQNLGQDFMFLMFQTESLYMIHCELYCPPK</sequence>